<evidence type="ECO:0000256" key="14">
    <source>
        <dbReference type="PIRSR" id="PIRSR001415-3"/>
    </source>
</evidence>
<dbReference type="AlphaFoldDB" id="A0A170NK99"/>
<dbReference type="PRINTS" id="PR00144">
    <property type="entry name" value="DALDHYDRTASE"/>
</dbReference>
<dbReference type="Proteomes" id="UP000077407">
    <property type="component" value="Unassembled WGS sequence"/>
</dbReference>
<dbReference type="InterPro" id="IPR001731">
    <property type="entry name" value="ALAD"/>
</dbReference>
<feature type="binding site" evidence="14">
    <location>
        <position position="117"/>
    </location>
    <ligand>
        <name>Zn(2+)</name>
        <dbReference type="ChEBI" id="CHEBI:29105"/>
        <note>catalytic</note>
    </ligand>
</feature>
<evidence type="ECO:0000256" key="8">
    <source>
        <dbReference type="ARBA" id="ARBA00023239"/>
    </source>
</evidence>
<keyword evidence="15" id="KW-0460">Magnesium</keyword>
<dbReference type="PROSITE" id="PS00169">
    <property type="entry name" value="D_ALA_DEHYDRATASE"/>
    <property type="match status" value="1"/>
</dbReference>
<evidence type="ECO:0000256" key="12">
    <source>
        <dbReference type="PIRSR" id="PIRSR001415-1"/>
    </source>
</evidence>
<evidence type="ECO:0000256" key="2">
    <source>
        <dbReference type="ARBA" id="ARBA00004694"/>
    </source>
</evidence>
<comment type="subunit">
    <text evidence="4 16">Homooctamer.</text>
</comment>
<evidence type="ECO:0000256" key="3">
    <source>
        <dbReference type="ARBA" id="ARBA00008055"/>
    </source>
</evidence>
<keyword evidence="14" id="KW-0479">Metal-binding</keyword>
<evidence type="ECO:0000313" key="19">
    <source>
        <dbReference type="Proteomes" id="UP000077407"/>
    </source>
</evidence>
<dbReference type="NCBIfam" id="NF006762">
    <property type="entry name" value="PRK09283.1"/>
    <property type="match status" value="1"/>
</dbReference>
<evidence type="ECO:0000256" key="4">
    <source>
        <dbReference type="ARBA" id="ARBA00011823"/>
    </source>
</evidence>
<feature type="binding site" evidence="13">
    <location>
        <position position="271"/>
    </location>
    <ligand>
        <name>5-aminolevulinate</name>
        <dbReference type="ChEBI" id="CHEBI:356416"/>
        <label>2</label>
    </ligand>
</feature>
<dbReference type="OrthoDB" id="9805001at2"/>
<name>A0A170NK99_9CLOT</name>
<comment type="pathway">
    <text evidence="2">Porphyrin-containing compound metabolism; protoporphyrin-IX biosynthesis; coproporphyrinogen-III from 5-aminolevulinate: step 1/4.</text>
</comment>
<feature type="active site" description="Schiff-base intermediate with substrate" evidence="12">
    <location>
        <position position="192"/>
    </location>
</feature>
<comment type="similarity">
    <text evidence="3 17">Belongs to the ALAD family.</text>
</comment>
<dbReference type="InterPro" id="IPR013785">
    <property type="entry name" value="Aldolase_TIM"/>
</dbReference>
<evidence type="ECO:0000256" key="10">
    <source>
        <dbReference type="ARBA" id="ARBA00025628"/>
    </source>
</evidence>
<dbReference type="GO" id="GO:0006782">
    <property type="term" value="P:protoporphyrinogen IX biosynthetic process"/>
    <property type="evidence" value="ECO:0007669"/>
    <property type="project" value="UniProtKB-UniPathway"/>
</dbReference>
<evidence type="ECO:0000256" key="11">
    <source>
        <dbReference type="ARBA" id="ARBA00047651"/>
    </source>
</evidence>
<evidence type="ECO:0000256" key="7">
    <source>
        <dbReference type="ARBA" id="ARBA00023133"/>
    </source>
</evidence>
<dbReference type="GO" id="GO:0008270">
    <property type="term" value="F:zinc ion binding"/>
    <property type="evidence" value="ECO:0007669"/>
    <property type="project" value="TreeGrafter"/>
</dbReference>
<feature type="binding site" evidence="14">
    <location>
        <position position="127"/>
    </location>
    <ligand>
        <name>Zn(2+)</name>
        <dbReference type="ChEBI" id="CHEBI:29105"/>
        <note>catalytic</note>
    </ligand>
</feature>
<protein>
    <recommendedName>
        <fullName evidence="6 16">Delta-aminolevulinic acid dehydratase</fullName>
        <ecNumber evidence="5 16">4.2.1.24</ecNumber>
    </recommendedName>
</protein>
<evidence type="ECO:0000256" key="13">
    <source>
        <dbReference type="PIRSR" id="PIRSR001415-2"/>
    </source>
</evidence>
<dbReference type="UniPathway" id="UPA00251">
    <property type="reaction ID" value="UER00318"/>
</dbReference>
<dbReference type="RefSeq" id="WP_063554364.1">
    <property type="nucleotide sequence ID" value="NZ_LITT01000007.1"/>
</dbReference>
<gene>
    <name evidence="18" type="primary">hemB</name>
    <name evidence="18" type="ORF">WY13_00764</name>
</gene>
<evidence type="ECO:0000256" key="16">
    <source>
        <dbReference type="RuleBase" id="RU000515"/>
    </source>
</evidence>
<dbReference type="PIRSF" id="PIRSF001415">
    <property type="entry name" value="Porphbilin_synth"/>
    <property type="match status" value="1"/>
</dbReference>
<evidence type="ECO:0000256" key="17">
    <source>
        <dbReference type="RuleBase" id="RU004161"/>
    </source>
</evidence>
<dbReference type="PANTHER" id="PTHR11458:SF0">
    <property type="entry name" value="DELTA-AMINOLEVULINIC ACID DEHYDRATASE"/>
    <property type="match status" value="1"/>
</dbReference>
<keyword evidence="7" id="KW-0350">Heme biosynthesis</keyword>
<keyword evidence="14" id="KW-0862">Zinc</keyword>
<dbReference type="FunFam" id="3.20.20.70:FF:000019">
    <property type="entry name" value="Delta-aminolevulinic acid dehydratase"/>
    <property type="match status" value="1"/>
</dbReference>
<keyword evidence="8 16" id="KW-0456">Lyase</keyword>
<evidence type="ECO:0000256" key="5">
    <source>
        <dbReference type="ARBA" id="ARBA00012053"/>
    </source>
</evidence>
<comment type="function">
    <text evidence="10">Catalyzes an early step in the biosynthesis of tetrapyrroles. Binds two molecules of 5-aminolevulinate per subunit, each at a distinct site, and catalyzes their condensation to form porphobilinogen.</text>
</comment>
<feature type="binding site" evidence="13">
    <location>
        <position position="202"/>
    </location>
    <ligand>
        <name>5-aminolevulinate</name>
        <dbReference type="ChEBI" id="CHEBI:356416"/>
        <label>1</label>
    </ligand>
</feature>
<feature type="binding site" evidence="13">
    <location>
        <position position="310"/>
    </location>
    <ligand>
        <name>5-aminolevulinate</name>
        <dbReference type="ChEBI" id="CHEBI:356416"/>
        <label>2</label>
    </ligand>
</feature>
<comment type="catalytic activity">
    <reaction evidence="11 16">
        <text>2 5-aminolevulinate = porphobilinogen + 2 H2O + H(+)</text>
        <dbReference type="Rhea" id="RHEA:24064"/>
        <dbReference type="ChEBI" id="CHEBI:15377"/>
        <dbReference type="ChEBI" id="CHEBI:15378"/>
        <dbReference type="ChEBI" id="CHEBI:58126"/>
        <dbReference type="ChEBI" id="CHEBI:356416"/>
        <dbReference type="EC" id="4.2.1.24"/>
    </reaction>
</comment>
<dbReference type="PANTHER" id="PTHR11458">
    <property type="entry name" value="DELTA-AMINOLEVULINIC ACID DEHYDRATASE"/>
    <property type="match status" value="1"/>
</dbReference>
<evidence type="ECO:0000256" key="9">
    <source>
        <dbReference type="ARBA" id="ARBA00023244"/>
    </source>
</evidence>
<evidence type="ECO:0000256" key="15">
    <source>
        <dbReference type="PIRSR" id="PIRSR001415-5"/>
    </source>
</evidence>
<feature type="binding site" evidence="14">
    <location>
        <position position="119"/>
    </location>
    <ligand>
        <name>Zn(2+)</name>
        <dbReference type="ChEBI" id="CHEBI:29105"/>
        <note>catalytic</note>
    </ligand>
</feature>
<evidence type="ECO:0000313" key="18">
    <source>
        <dbReference type="EMBL" id="OAA91200.1"/>
    </source>
</evidence>
<dbReference type="Pfam" id="PF00490">
    <property type="entry name" value="ALAD"/>
    <property type="match status" value="1"/>
</dbReference>
<feature type="binding site" evidence="15">
    <location>
        <position position="230"/>
    </location>
    <ligand>
        <name>Mg(2+)</name>
        <dbReference type="ChEBI" id="CHEBI:18420"/>
    </ligand>
</feature>
<comment type="cofactor">
    <cofactor evidence="1">
        <name>Zn(2+)</name>
        <dbReference type="ChEBI" id="CHEBI:29105"/>
    </cofactor>
</comment>
<organism evidence="18 19">
    <name type="scientific">Clostridium ljungdahlii</name>
    <dbReference type="NCBI Taxonomy" id="1538"/>
    <lineage>
        <taxon>Bacteria</taxon>
        <taxon>Bacillati</taxon>
        <taxon>Bacillota</taxon>
        <taxon>Clostridia</taxon>
        <taxon>Eubacteriales</taxon>
        <taxon>Clostridiaceae</taxon>
        <taxon>Clostridium</taxon>
    </lineage>
</organism>
<evidence type="ECO:0000256" key="6">
    <source>
        <dbReference type="ARBA" id="ARBA00020771"/>
    </source>
</evidence>
<dbReference type="EC" id="4.2.1.24" evidence="5 16"/>
<dbReference type="PATRIC" id="fig|1538.10.peg.1264"/>
<feature type="active site" description="Schiff-base intermediate with substrate" evidence="12">
    <location>
        <position position="245"/>
    </location>
</feature>
<accession>A0A170NK99</accession>
<dbReference type="CDD" id="cd00384">
    <property type="entry name" value="ALAD_PBGS"/>
    <property type="match status" value="1"/>
</dbReference>
<dbReference type="EMBL" id="LITT01000007">
    <property type="protein sequence ID" value="OAA91200.1"/>
    <property type="molecule type" value="Genomic_DNA"/>
</dbReference>
<evidence type="ECO:0000256" key="1">
    <source>
        <dbReference type="ARBA" id="ARBA00001947"/>
    </source>
</evidence>
<dbReference type="InterPro" id="IPR030656">
    <property type="entry name" value="ALAD_AS"/>
</dbReference>
<dbReference type="GO" id="GO:0005829">
    <property type="term" value="C:cytosol"/>
    <property type="evidence" value="ECO:0007669"/>
    <property type="project" value="TreeGrafter"/>
</dbReference>
<keyword evidence="9 16" id="KW-0627">Porphyrin biosynthesis</keyword>
<reference evidence="18 19" key="1">
    <citation type="journal article" date="2015" name="Biotechnol. Bioeng.">
        <title>Genome sequence and phenotypic characterization of Caulobacter segnis.</title>
        <authorList>
            <person name="Patel S."/>
            <person name="Fletcher B."/>
            <person name="Scott D.C."/>
            <person name="Ely B."/>
        </authorList>
    </citation>
    <scope>NUCLEOTIDE SEQUENCE [LARGE SCALE GENOMIC DNA]</scope>
    <source>
        <strain evidence="18 19">ERI-2</strain>
    </source>
</reference>
<dbReference type="Gene3D" id="3.20.20.70">
    <property type="entry name" value="Aldolase class I"/>
    <property type="match status" value="1"/>
</dbReference>
<dbReference type="SMART" id="SM01004">
    <property type="entry name" value="ALAD"/>
    <property type="match status" value="1"/>
</dbReference>
<sequence length="329" mass="36990">MFRRHRRLRKNPIIRDMVRETVLNPSDFIYPLFVVEGENIKEEISSLDNNYHYSIDRLPEAVKEIKDAGVKSVILFGIPDHKDEVATSAFEENGIIQKAVRKLKELDPELYVITDVCMCEYTSHGHCGILNGHEVDNDETLKYIAKIALSHAQAGADMVAPSDMMDGRVEAIRNILDENGFKNVAIMAYSAKYCSAFYGPFRDAADSAPKFGDRKGYQMDPANVREAMLEIEDDIKEGADIIMVKPALPYLDVVRLARDKFDLPVAAYNVSGEFAMVKAAAKAGLIDEKAIVKEMLTCIKRAGAGMIITYYALDICRWVKEDFKGFEKN</sequence>
<feature type="binding site" evidence="13">
    <location>
        <position position="214"/>
    </location>
    <ligand>
        <name>5-aminolevulinate</name>
        <dbReference type="ChEBI" id="CHEBI:356416"/>
        <label>1</label>
    </ligand>
</feature>
<dbReference type="SUPFAM" id="SSF51569">
    <property type="entry name" value="Aldolase"/>
    <property type="match status" value="1"/>
</dbReference>
<dbReference type="GO" id="GO:0004655">
    <property type="term" value="F:porphobilinogen synthase activity"/>
    <property type="evidence" value="ECO:0007669"/>
    <property type="project" value="UniProtKB-EC"/>
</dbReference>
<comment type="caution">
    <text evidence="18">The sequence shown here is derived from an EMBL/GenBank/DDBJ whole genome shotgun (WGS) entry which is preliminary data.</text>
</comment>
<proteinExistence type="inferred from homology"/>